<dbReference type="Proteomes" id="UP001234989">
    <property type="component" value="Chromosome 10"/>
</dbReference>
<dbReference type="InterPro" id="IPR026960">
    <property type="entry name" value="RVT-Znf"/>
</dbReference>
<protein>
    <recommendedName>
        <fullName evidence="1">Reverse transcriptase zinc-binding domain-containing protein</fullName>
    </recommendedName>
</protein>
<dbReference type="EMBL" id="CP133621">
    <property type="protein sequence ID" value="WMV50191.1"/>
    <property type="molecule type" value="Genomic_DNA"/>
</dbReference>
<reference evidence="2" key="1">
    <citation type="submission" date="2023-08" db="EMBL/GenBank/DDBJ databases">
        <title>A de novo genome assembly of Solanum verrucosum Schlechtendal, a Mexican diploid species geographically isolated from the other diploid A-genome species in potato relatives.</title>
        <authorList>
            <person name="Hosaka K."/>
        </authorList>
    </citation>
    <scope>NUCLEOTIDE SEQUENCE</scope>
    <source>
        <tissue evidence="2">Young leaves</tissue>
    </source>
</reference>
<feature type="domain" description="Reverse transcriptase zinc-binding" evidence="1">
    <location>
        <begin position="48"/>
        <end position="131"/>
    </location>
</feature>
<dbReference type="Pfam" id="PF13966">
    <property type="entry name" value="zf-RVT"/>
    <property type="match status" value="1"/>
</dbReference>
<accession>A0AAF0ZST6</accession>
<gene>
    <name evidence="2" type="ORF">MTR67_043576</name>
</gene>
<dbReference type="PANTHER" id="PTHR33116">
    <property type="entry name" value="REVERSE TRANSCRIPTASE ZINC-BINDING DOMAIN-CONTAINING PROTEIN-RELATED-RELATED"/>
    <property type="match status" value="1"/>
</dbReference>
<organism evidence="2 3">
    <name type="scientific">Solanum verrucosum</name>
    <dbReference type="NCBI Taxonomy" id="315347"/>
    <lineage>
        <taxon>Eukaryota</taxon>
        <taxon>Viridiplantae</taxon>
        <taxon>Streptophyta</taxon>
        <taxon>Embryophyta</taxon>
        <taxon>Tracheophyta</taxon>
        <taxon>Spermatophyta</taxon>
        <taxon>Magnoliopsida</taxon>
        <taxon>eudicotyledons</taxon>
        <taxon>Gunneridae</taxon>
        <taxon>Pentapetalae</taxon>
        <taxon>asterids</taxon>
        <taxon>lamiids</taxon>
        <taxon>Solanales</taxon>
        <taxon>Solanaceae</taxon>
        <taxon>Solanoideae</taxon>
        <taxon>Solaneae</taxon>
        <taxon>Solanum</taxon>
    </lineage>
</organism>
<dbReference type="AlphaFoldDB" id="A0AAF0ZST6"/>
<evidence type="ECO:0000259" key="1">
    <source>
        <dbReference type="Pfam" id="PF13966"/>
    </source>
</evidence>
<evidence type="ECO:0000313" key="2">
    <source>
        <dbReference type="EMBL" id="WMV50191.1"/>
    </source>
</evidence>
<evidence type="ECO:0000313" key="3">
    <source>
        <dbReference type="Proteomes" id="UP001234989"/>
    </source>
</evidence>
<sequence length="228" mass="27210">MYYGKQGTIWGIIPPQTSWMVKKILQMHKVLKTSGWNEEYVKHIEKLSIKQLYKAITEKYQKVEWRSLTCNNIACPKWIFILYLALHSRLLIRDRLATWGCVEDIECVLCRNEDEIQNHLFFRCLFSSQVWQKILRWRNINRKVKGWEGETSWANTYCKGKQAKDELYRMTLAASVYLIWQEKNQRIFQKTVRTPAMLAKQVVQEVHMRGRASIRLNCVLATLNFYPE</sequence>
<name>A0AAF0ZST6_SOLVR</name>
<proteinExistence type="predicted"/>
<keyword evidence="3" id="KW-1185">Reference proteome</keyword>
<dbReference type="PANTHER" id="PTHR33116:SF66">
    <property type="entry name" value="REVERSE TRANSCRIPTASE ZINC-BINDING DOMAIN-CONTAINING PROTEIN"/>
    <property type="match status" value="1"/>
</dbReference>